<feature type="transmembrane region" description="Helical" evidence="1">
    <location>
        <begin position="67"/>
        <end position="84"/>
    </location>
</feature>
<dbReference type="Pfam" id="PF20444">
    <property type="entry name" value="DUF6703"/>
    <property type="match status" value="1"/>
</dbReference>
<accession>A0A1C5HVL5</accession>
<keyword evidence="1" id="KW-0812">Transmembrane</keyword>
<organism evidence="2 3">
    <name type="scientific">Micromonospora coxensis</name>
    <dbReference type="NCBI Taxonomy" id="356852"/>
    <lineage>
        <taxon>Bacteria</taxon>
        <taxon>Bacillati</taxon>
        <taxon>Actinomycetota</taxon>
        <taxon>Actinomycetes</taxon>
        <taxon>Micromonosporales</taxon>
        <taxon>Micromonosporaceae</taxon>
        <taxon>Micromonospora</taxon>
    </lineage>
</organism>
<evidence type="ECO:0000313" key="3">
    <source>
        <dbReference type="Proteomes" id="UP000198215"/>
    </source>
</evidence>
<sequence length="85" mass="9062">MQRTQNPVLARLARANPTSVFLATLVLVLVALFAPGPVGGVLLLALAAGLVWLMVVTWPVQAPRTRVVRLLMLTLLIAVALAKLL</sequence>
<name>A0A1C5HVL5_9ACTN</name>
<feature type="transmembrane region" description="Helical" evidence="1">
    <location>
        <begin position="12"/>
        <end position="34"/>
    </location>
</feature>
<keyword evidence="1" id="KW-0472">Membrane</keyword>
<dbReference type="Proteomes" id="UP000198215">
    <property type="component" value="Chromosome I"/>
</dbReference>
<dbReference type="EMBL" id="LT607753">
    <property type="protein sequence ID" value="SCG50064.1"/>
    <property type="molecule type" value="Genomic_DNA"/>
</dbReference>
<keyword evidence="3" id="KW-1185">Reference proteome</keyword>
<dbReference type="RefSeq" id="WP_088975559.1">
    <property type="nucleotide sequence ID" value="NZ_LT607753.1"/>
</dbReference>
<evidence type="ECO:0000256" key="1">
    <source>
        <dbReference type="SAM" id="Phobius"/>
    </source>
</evidence>
<reference evidence="3" key="1">
    <citation type="submission" date="2016-06" db="EMBL/GenBank/DDBJ databases">
        <authorList>
            <person name="Varghese N."/>
            <person name="Submissions Spin"/>
        </authorList>
    </citation>
    <scope>NUCLEOTIDE SEQUENCE [LARGE SCALE GENOMIC DNA]</scope>
    <source>
        <strain evidence="3">DSM 45161</strain>
    </source>
</reference>
<protein>
    <submittedName>
        <fullName evidence="2">Uncharacterized protein</fullName>
    </submittedName>
</protein>
<proteinExistence type="predicted"/>
<evidence type="ECO:0000313" key="2">
    <source>
        <dbReference type="EMBL" id="SCG50064.1"/>
    </source>
</evidence>
<keyword evidence="1" id="KW-1133">Transmembrane helix</keyword>
<gene>
    <name evidence="2" type="ORF">GA0070614_1855</name>
</gene>
<feature type="transmembrane region" description="Helical" evidence="1">
    <location>
        <begin position="40"/>
        <end position="60"/>
    </location>
</feature>
<dbReference type="AlphaFoldDB" id="A0A1C5HVL5"/>
<dbReference type="InterPro" id="IPR046549">
    <property type="entry name" value="DUF6703"/>
</dbReference>